<organism evidence="2 3">
    <name type="scientific">Williamsia sterculiae</name>
    <dbReference type="NCBI Taxonomy" id="1344003"/>
    <lineage>
        <taxon>Bacteria</taxon>
        <taxon>Bacillati</taxon>
        <taxon>Actinomycetota</taxon>
        <taxon>Actinomycetes</taxon>
        <taxon>Mycobacteriales</taxon>
        <taxon>Nocardiaceae</taxon>
        <taxon>Williamsia</taxon>
    </lineage>
</organism>
<accession>A0A1N7FID5</accession>
<proteinExistence type="predicted"/>
<feature type="domain" description="N-acetyltransferase" evidence="1">
    <location>
        <begin position="14"/>
        <end position="149"/>
    </location>
</feature>
<dbReference type="EMBL" id="FTNT01000005">
    <property type="protein sequence ID" value="SIS00057.1"/>
    <property type="molecule type" value="Genomic_DNA"/>
</dbReference>
<dbReference type="PANTHER" id="PTHR43610:SF1">
    <property type="entry name" value="N-ACETYLTRANSFERASE DOMAIN-CONTAINING PROTEIN"/>
    <property type="match status" value="1"/>
</dbReference>
<keyword evidence="2" id="KW-0808">Transferase</keyword>
<protein>
    <submittedName>
        <fullName evidence="2">Protein N-acetyltransferase, RimJ/RimL family</fullName>
    </submittedName>
</protein>
<dbReference type="STRING" id="1344003.SAMN05445060_2095"/>
<dbReference type="PANTHER" id="PTHR43610">
    <property type="entry name" value="BLL6696 PROTEIN"/>
    <property type="match status" value="1"/>
</dbReference>
<name>A0A1N7FID5_9NOCA</name>
<dbReference type="InterPro" id="IPR016181">
    <property type="entry name" value="Acyl_CoA_acyltransferase"/>
</dbReference>
<dbReference type="SUPFAM" id="SSF55729">
    <property type="entry name" value="Acyl-CoA N-acyltransferases (Nat)"/>
    <property type="match status" value="1"/>
</dbReference>
<dbReference type="RefSeq" id="WP_076479214.1">
    <property type="nucleotide sequence ID" value="NZ_FTNT01000005.1"/>
</dbReference>
<dbReference type="Proteomes" id="UP000186218">
    <property type="component" value="Unassembled WGS sequence"/>
</dbReference>
<dbReference type="Gene3D" id="3.40.630.30">
    <property type="match status" value="1"/>
</dbReference>
<keyword evidence="3" id="KW-1185">Reference proteome</keyword>
<dbReference type="GO" id="GO:0016747">
    <property type="term" value="F:acyltransferase activity, transferring groups other than amino-acyl groups"/>
    <property type="evidence" value="ECO:0007669"/>
    <property type="project" value="InterPro"/>
</dbReference>
<dbReference type="Pfam" id="PF13302">
    <property type="entry name" value="Acetyltransf_3"/>
    <property type="match status" value="1"/>
</dbReference>
<sequence>MSDWLGAPTLIGTRVMLRPLTLDDASELGAVADDPEVYRWTRVPTDTASATTTIQTALDTPDRTAFAVIDNADGSIVGSTSFYDIRAADRSLAIGHTFYAVHVLGTTVNPDAKLLLLQHAFERCAAVRVVWHTDELNARSRAGIAKLGTTFEGLLRKQKRSTVHDGWRTTAQYSMTDDDWPVAKARLIERVRGV</sequence>
<dbReference type="InterPro" id="IPR000182">
    <property type="entry name" value="GNAT_dom"/>
</dbReference>
<dbReference type="OrthoDB" id="9795199at2"/>
<reference evidence="2 3" key="1">
    <citation type="submission" date="2017-01" db="EMBL/GenBank/DDBJ databases">
        <authorList>
            <person name="Mah S.A."/>
            <person name="Swanson W.J."/>
            <person name="Moy G.W."/>
            <person name="Vacquier V.D."/>
        </authorList>
    </citation>
    <scope>NUCLEOTIDE SEQUENCE [LARGE SCALE GENOMIC DNA]</scope>
    <source>
        <strain evidence="2 3">CPCC 203464</strain>
    </source>
</reference>
<evidence type="ECO:0000313" key="2">
    <source>
        <dbReference type="EMBL" id="SIS00057.1"/>
    </source>
</evidence>
<evidence type="ECO:0000313" key="3">
    <source>
        <dbReference type="Proteomes" id="UP000186218"/>
    </source>
</evidence>
<dbReference type="AlphaFoldDB" id="A0A1N7FID5"/>
<evidence type="ECO:0000259" key="1">
    <source>
        <dbReference type="Pfam" id="PF13302"/>
    </source>
</evidence>
<gene>
    <name evidence="2" type="ORF">SAMN05445060_2095</name>
</gene>